<keyword evidence="1" id="KW-1133">Transmembrane helix</keyword>
<organism evidence="3 4">
    <name type="scientific">Belliella alkalica</name>
    <dbReference type="NCBI Taxonomy" id="1730871"/>
    <lineage>
        <taxon>Bacteria</taxon>
        <taxon>Pseudomonadati</taxon>
        <taxon>Bacteroidota</taxon>
        <taxon>Cytophagia</taxon>
        <taxon>Cytophagales</taxon>
        <taxon>Cyclobacteriaceae</taxon>
        <taxon>Belliella</taxon>
    </lineage>
</organism>
<name>A0ABS9VHE8_9BACT</name>
<feature type="transmembrane region" description="Helical" evidence="1">
    <location>
        <begin position="131"/>
        <end position="147"/>
    </location>
</feature>
<evidence type="ECO:0000313" key="3">
    <source>
        <dbReference type="EMBL" id="MCH7415865.1"/>
    </source>
</evidence>
<keyword evidence="1" id="KW-0812">Transmembrane</keyword>
<dbReference type="EMBL" id="JAKZGO010000036">
    <property type="protein sequence ID" value="MCH7415865.1"/>
    <property type="molecule type" value="Genomic_DNA"/>
</dbReference>
<accession>A0ABS9VHE8</accession>
<feature type="transmembrane region" description="Helical" evidence="1">
    <location>
        <begin position="167"/>
        <end position="186"/>
    </location>
</feature>
<gene>
    <name evidence="3" type="ORF">MM213_20360</name>
</gene>
<dbReference type="Pfam" id="PF07693">
    <property type="entry name" value="KAP_NTPase"/>
    <property type="match status" value="1"/>
</dbReference>
<protein>
    <submittedName>
        <fullName evidence="3">P-loop NTPase fold protein</fullName>
    </submittedName>
</protein>
<sequence length="1045" mass="122058">MKTEKETTLKFLSNEPIGADLFAGKSQEKTAEVISQILEDKKFQILGIDGSWGTGKSNLVKILDNKLPNHKFFIYDVWGHQEDDQRKSILIELTDFILDKNNKLISNTTIWKSNLKKLLGKEREITTINRPYLSIGFIFSLFSIIYIPTVNTFKDNLDDFLDIESIFWKFILVIFPILIVLGIYIFNVVNNWLSKKGFCYSFKLAAQQTFQVYTNKQEQETKIETISESEPTVRDFTKWTNAIDQDLKTNKLVVVFDNFDRLPKKHILNIWSSLHVLFSEKKYENIKVIVPFDRDHIRNAFKEMNGEQHDYADDYINKTFDLVYRVSAPILSDWKDFFKSKWKEANSEYDEKEYLQVIQAYEVYRPQITPREIIAFINEVIAIKMLDKSIPDRYISIFILHKKHILNNPLSAITDLHYLYGLKYLFDGDEDFQKYITALAYQISSDNSLEVIYRKQLKNALINKETSKFKEIAGTNIFGNILRTVLREEIIEYSNPIEVLNTIDESAKITKFFLQEIWDDIYKKIMPIRIEQLELKNSHLILLEKISPQYKNKWIGKLINDFVEVKEFDTVKYASIIDELNTSIEKQKIDFVIYQHLPEKNVEEKELIELVKAVGEKSHIYNIYCDENKLNSYLSSFKDSDLEDINYLQYIPKEYDLTLFGQSLIERVNKNKNNSKIIGEISRLSKICFNEIIDLSISDDTIYNFFSATSPEESFYFDLLALRLIIGSSFHPNYNSPFNKVLQNTEEDIIEKVSNSILHFIRYDDLLINSISFSSSDLNKEIVRFLVENDHPKKKAYVNEILKNFDEICEANSLIAESLIRDLNSFDYEKSDLEFIKLSIGFYEIAHQLELSLCKDCVDGLINHFNNYDKSKWIDVFRKPNLDSFKRVKAINYSDWNSFAIEALEFLLLEIIEKNKLANTEVIGYLVKNMNDVGQRLSSTFKNVRDNLISTNRITPEIFLFLSEWLFDFSSLKEKASDSIRTIFKPSILDNDSCLKILSKRLADMSLVLDNAGNEERDTFNQAIKSRAKSESIKNLAASLKIDID</sequence>
<proteinExistence type="predicted"/>
<reference evidence="3" key="1">
    <citation type="submission" date="2022-03" db="EMBL/GenBank/DDBJ databases">
        <title>De novo assembled genomes of Belliella spp. (Cyclobacteriaceae) strains.</title>
        <authorList>
            <person name="Szabo A."/>
            <person name="Korponai K."/>
            <person name="Felfoldi T."/>
        </authorList>
    </citation>
    <scope>NUCLEOTIDE SEQUENCE</scope>
    <source>
        <strain evidence="3">DSM 111903</strain>
    </source>
</reference>
<feature type="domain" description="KAP NTPase" evidence="2">
    <location>
        <begin position="32"/>
        <end position="383"/>
    </location>
</feature>
<dbReference type="Proteomes" id="UP001165430">
    <property type="component" value="Unassembled WGS sequence"/>
</dbReference>
<evidence type="ECO:0000313" key="4">
    <source>
        <dbReference type="Proteomes" id="UP001165430"/>
    </source>
</evidence>
<dbReference type="InterPro" id="IPR011646">
    <property type="entry name" value="KAP_P-loop"/>
</dbReference>
<dbReference type="SUPFAM" id="SSF52540">
    <property type="entry name" value="P-loop containing nucleoside triphosphate hydrolases"/>
    <property type="match status" value="1"/>
</dbReference>
<keyword evidence="4" id="KW-1185">Reference proteome</keyword>
<dbReference type="RefSeq" id="WP_241414725.1">
    <property type="nucleotide sequence ID" value="NZ_JAKZGO010000036.1"/>
</dbReference>
<dbReference type="InterPro" id="IPR027417">
    <property type="entry name" value="P-loop_NTPase"/>
</dbReference>
<keyword evidence="1" id="KW-0472">Membrane</keyword>
<evidence type="ECO:0000256" key="1">
    <source>
        <dbReference type="SAM" id="Phobius"/>
    </source>
</evidence>
<comment type="caution">
    <text evidence="3">The sequence shown here is derived from an EMBL/GenBank/DDBJ whole genome shotgun (WGS) entry which is preliminary data.</text>
</comment>
<evidence type="ECO:0000259" key="2">
    <source>
        <dbReference type="Pfam" id="PF07693"/>
    </source>
</evidence>